<evidence type="ECO:0008006" key="3">
    <source>
        <dbReference type="Google" id="ProtNLM"/>
    </source>
</evidence>
<evidence type="ECO:0000313" key="2">
    <source>
        <dbReference type="Proteomes" id="UP000826725"/>
    </source>
</evidence>
<dbReference type="Pfam" id="PF04748">
    <property type="entry name" value="Polysacc_deac_2"/>
    <property type="match status" value="1"/>
</dbReference>
<accession>A0A8D5FPX8</accession>
<keyword evidence="2" id="KW-1185">Reference proteome</keyword>
<dbReference type="EMBL" id="AP024086">
    <property type="protein sequence ID" value="BCL59649.1"/>
    <property type="molecule type" value="Genomic_DNA"/>
</dbReference>
<dbReference type="PANTHER" id="PTHR30105:SF2">
    <property type="entry name" value="DIVERGENT POLYSACCHARIDE DEACETYLASE SUPERFAMILY"/>
    <property type="match status" value="1"/>
</dbReference>
<dbReference type="PANTHER" id="PTHR30105">
    <property type="entry name" value="UNCHARACTERIZED YIBQ-RELATED"/>
    <property type="match status" value="1"/>
</dbReference>
<evidence type="ECO:0000313" key="1">
    <source>
        <dbReference type="EMBL" id="BCL59649.1"/>
    </source>
</evidence>
<dbReference type="KEGG" id="dbk:DGMP_03420"/>
<gene>
    <name evidence="1" type="ORF">DGMP_03420</name>
</gene>
<organism evidence="1 2">
    <name type="scientific">Desulfomarina profundi</name>
    <dbReference type="NCBI Taxonomy" id="2772557"/>
    <lineage>
        <taxon>Bacteria</taxon>
        <taxon>Pseudomonadati</taxon>
        <taxon>Thermodesulfobacteriota</taxon>
        <taxon>Desulfobulbia</taxon>
        <taxon>Desulfobulbales</taxon>
        <taxon>Desulfobulbaceae</taxon>
        <taxon>Desulfomarina</taxon>
    </lineage>
</organism>
<reference evidence="1" key="1">
    <citation type="submission" date="2020-09" db="EMBL/GenBank/DDBJ databases">
        <title>Desulfogranum mesoprofundum gen. nov., sp. nov., a novel mesophilic, sulfate-reducing chemolithoautotroph isolated from a deep-sea hydrothermal vent chimney in the Suiyo Seamount.</title>
        <authorList>
            <person name="Hashimoto Y."/>
            <person name="Nakagawa S."/>
        </authorList>
    </citation>
    <scope>NUCLEOTIDE SEQUENCE</scope>
    <source>
        <strain evidence="1">KT2</strain>
    </source>
</reference>
<sequence length="326" mass="36857">MQKKSGIFGMTRQVKKRKLKKKKKSGPKGVLFRKLLLVLFFTAIVLFSLCTAGYVIFFRTVFARELQSPGNNEIVFEEPDPPSHEVTAVFSKPHRGDSERHLPQVAIIIDDLGYHKKVGENFLNFPIELTYSFLPFAPYTEKQEKKAFYSGKTVLLHLPLEARGKEWDPGPGALFLSDSAELQKRKFEQDLALVPHAVGVNNHMGSRFTSDVPAMTEVLKLVKKNGMFFVDSFTSAESKGWETALKLKIRTARRNVFLDNSRLKTDICNQLEKLVSVAESYGVAIGIGHPHFETYNALKECMPVYQGRVEFVNVTDIVNVLNSNKK</sequence>
<protein>
    <recommendedName>
        <fullName evidence="3">Divergent polysaccharide deacetylase family protein</fullName>
    </recommendedName>
</protein>
<name>A0A8D5FPX8_9BACT</name>
<proteinExistence type="predicted"/>
<dbReference type="Proteomes" id="UP000826725">
    <property type="component" value="Chromosome"/>
</dbReference>
<dbReference type="CDD" id="cd10936">
    <property type="entry name" value="CE4_DAC2"/>
    <property type="match status" value="1"/>
</dbReference>
<dbReference type="InterPro" id="IPR006837">
    <property type="entry name" value="Divergent_DAC"/>
</dbReference>
<dbReference type="AlphaFoldDB" id="A0A8D5FPX8"/>